<dbReference type="GO" id="GO:0008168">
    <property type="term" value="F:methyltransferase activity"/>
    <property type="evidence" value="ECO:0007669"/>
    <property type="project" value="UniProtKB-KW"/>
</dbReference>
<gene>
    <name evidence="2" type="ORF">NIES267_73710</name>
</gene>
<feature type="domain" description="Methyltransferase" evidence="1">
    <location>
        <begin position="69"/>
        <end position="163"/>
    </location>
</feature>
<dbReference type="OrthoDB" id="9805171at2"/>
<dbReference type="Pfam" id="PF13649">
    <property type="entry name" value="Methyltransf_25"/>
    <property type="match status" value="1"/>
</dbReference>
<dbReference type="CDD" id="cd02440">
    <property type="entry name" value="AdoMet_MTases"/>
    <property type="match status" value="1"/>
</dbReference>
<keyword evidence="2" id="KW-0808">Transferase</keyword>
<accession>A0A1Z4M2Z7</accession>
<protein>
    <submittedName>
        <fullName evidence="2">Putative methyltransferase</fullName>
    </submittedName>
</protein>
<dbReference type="InterPro" id="IPR029063">
    <property type="entry name" value="SAM-dependent_MTases_sf"/>
</dbReference>
<organism evidence="2 3">
    <name type="scientific">Calothrix parasitica NIES-267</name>
    <dbReference type="NCBI Taxonomy" id="1973488"/>
    <lineage>
        <taxon>Bacteria</taxon>
        <taxon>Bacillati</taxon>
        <taxon>Cyanobacteriota</taxon>
        <taxon>Cyanophyceae</taxon>
        <taxon>Nostocales</taxon>
        <taxon>Calotrichaceae</taxon>
        <taxon>Calothrix</taxon>
    </lineage>
</organism>
<dbReference type="InterPro" id="IPR041698">
    <property type="entry name" value="Methyltransf_25"/>
</dbReference>
<keyword evidence="3" id="KW-1185">Reference proteome</keyword>
<evidence type="ECO:0000259" key="1">
    <source>
        <dbReference type="Pfam" id="PF13649"/>
    </source>
</evidence>
<dbReference type="GO" id="GO:0032259">
    <property type="term" value="P:methylation"/>
    <property type="evidence" value="ECO:0007669"/>
    <property type="project" value="UniProtKB-KW"/>
</dbReference>
<keyword evidence="2" id="KW-0614">Plasmid</keyword>
<evidence type="ECO:0000313" key="2">
    <source>
        <dbReference type="EMBL" id="BAY87847.1"/>
    </source>
</evidence>
<reference evidence="2 3" key="1">
    <citation type="submission" date="2017-06" db="EMBL/GenBank/DDBJ databases">
        <title>Genome sequencing of cyanobaciteial culture collection at National Institute for Environmental Studies (NIES).</title>
        <authorList>
            <person name="Hirose Y."/>
            <person name="Shimura Y."/>
            <person name="Fujisawa T."/>
            <person name="Nakamura Y."/>
            <person name="Kawachi M."/>
        </authorList>
    </citation>
    <scope>NUCLEOTIDE SEQUENCE [LARGE SCALE GENOMIC DNA]</scope>
    <source>
        <strain evidence="2 3">NIES-267</strain>
        <plasmid evidence="3">Plasmid2 dna</plasmid>
    </source>
</reference>
<name>A0A1Z4M2Z7_9CYAN</name>
<dbReference type="AlphaFoldDB" id="A0A1Z4M2Z7"/>
<geneLocation type="plasmid" evidence="3">
    <name>Plasmid2 dna</name>
</geneLocation>
<proteinExistence type="predicted"/>
<dbReference type="SUPFAM" id="SSF53335">
    <property type="entry name" value="S-adenosyl-L-methionine-dependent methyltransferases"/>
    <property type="match status" value="1"/>
</dbReference>
<sequence length="268" mass="30781">MDTTDKDIGSQQVAEIIQHENEYWSEVFDQARGQDKADKLFSSYWWDNYYQEIIQYIKTSTGFKSDWKILEAGSGSGKSSILLGKTIDRTFLDISDKALGFASHLANKFQVQNIKYVQGNILQMPFDSQSFDLVWNIGVIEHYEKKQIKAMFSEMIRTTKNGGYVAVGVPNFWTGATLKAWLLKQPLFKFIKGYRLDSEKFYSLSELCDLITQASIEQGRVIQSQEITYFGNPLIMEAPKWLINSIGKFIARILPKAKFLTFITIKIN</sequence>
<dbReference type="EMBL" id="AP018229">
    <property type="protein sequence ID" value="BAY87847.1"/>
    <property type="molecule type" value="Genomic_DNA"/>
</dbReference>
<dbReference type="PANTHER" id="PTHR43591">
    <property type="entry name" value="METHYLTRANSFERASE"/>
    <property type="match status" value="1"/>
</dbReference>
<keyword evidence="2" id="KW-0489">Methyltransferase</keyword>
<dbReference type="Gene3D" id="3.40.50.150">
    <property type="entry name" value="Vaccinia Virus protein VP39"/>
    <property type="match status" value="1"/>
</dbReference>
<dbReference type="Proteomes" id="UP000218418">
    <property type="component" value="Plasmid plasmid2"/>
</dbReference>
<dbReference type="PANTHER" id="PTHR43591:SF24">
    <property type="entry name" value="2-METHOXY-6-POLYPRENYL-1,4-BENZOQUINOL METHYLASE, MITOCHONDRIAL"/>
    <property type="match status" value="1"/>
</dbReference>
<evidence type="ECO:0000313" key="3">
    <source>
        <dbReference type="Proteomes" id="UP000218418"/>
    </source>
</evidence>